<dbReference type="KEGG" id="ocm:CBP12_06045"/>
<feature type="transmembrane region" description="Helical" evidence="1">
    <location>
        <begin position="6"/>
        <end position="28"/>
    </location>
</feature>
<dbReference type="InterPro" id="IPR024402">
    <property type="entry name" value="DUF2726"/>
</dbReference>
<dbReference type="AlphaFoldDB" id="A0A1Y0CWZ0"/>
<gene>
    <name evidence="3" type="ORF">CBP12_06045</name>
</gene>
<dbReference type="Proteomes" id="UP000243793">
    <property type="component" value="Chromosome"/>
</dbReference>
<dbReference type="PIRSF" id="PIRSF028063">
    <property type="entry name" value="UCP028063"/>
    <property type="match status" value="1"/>
</dbReference>
<proteinExistence type="predicted"/>
<evidence type="ECO:0000313" key="3">
    <source>
        <dbReference type="EMBL" id="ART79768.1"/>
    </source>
</evidence>
<keyword evidence="1" id="KW-0812">Transmembrane</keyword>
<protein>
    <recommendedName>
        <fullName evidence="2">DUF2726 domain-containing protein</fullName>
    </recommendedName>
</protein>
<keyword evidence="1" id="KW-0472">Membrane</keyword>
<dbReference type="EMBL" id="CP021376">
    <property type="protein sequence ID" value="ART79768.1"/>
    <property type="molecule type" value="Genomic_DNA"/>
</dbReference>
<evidence type="ECO:0000259" key="2">
    <source>
        <dbReference type="Pfam" id="PF10881"/>
    </source>
</evidence>
<reference evidence="4" key="1">
    <citation type="submission" date="2017-05" db="EMBL/GenBank/DDBJ databases">
        <authorList>
            <person name="Sung H."/>
        </authorList>
    </citation>
    <scope>NUCLEOTIDE SEQUENCE [LARGE SCALE GENOMIC DNA]</scope>
    <source>
        <strain evidence="4">AMac2203</strain>
    </source>
</reference>
<accession>A0A1Y0CWZ0</accession>
<dbReference type="OrthoDB" id="5782056at2"/>
<name>A0A1Y0CWZ0_9GAMM</name>
<dbReference type="Pfam" id="PF10881">
    <property type="entry name" value="DUF2726"/>
    <property type="match status" value="1"/>
</dbReference>
<sequence length="174" mass="19669">MDMELFTSLTSIIVLSVLFFIVVVLISIKARSRKLIHPYKRLNAIFTPAERSFFGVLSQAVGDDAAIFGKVRVADVLTPQKSTVKGVWQTAFNKISAKHFDFVLCRKHDLSFLCAIELDDRSHNSAKRQIRDAFLEDACQSAVFPLIRFPAQATYKVSELHYALKIYLSDLQAK</sequence>
<keyword evidence="4" id="KW-1185">Reference proteome</keyword>
<evidence type="ECO:0000313" key="4">
    <source>
        <dbReference type="Proteomes" id="UP000243793"/>
    </source>
</evidence>
<evidence type="ECO:0000256" key="1">
    <source>
        <dbReference type="SAM" id="Phobius"/>
    </source>
</evidence>
<feature type="domain" description="DUF2726" evidence="2">
    <location>
        <begin position="44"/>
        <end position="164"/>
    </location>
</feature>
<keyword evidence="1" id="KW-1133">Transmembrane helix</keyword>
<dbReference type="RefSeq" id="WP_086963643.1">
    <property type="nucleotide sequence ID" value="NZ_CP021376.1"/>
</dbReference>
<dbReference type="InterPro" id="IPR014538">
    <property type="entry name" value="UCP028063_topo_Znf"/>
</dbReference>
<organism evidence="3 4">
    <name type="scientific">Oceanisphaera avium</name>
    <dbReference type="NCBI Taxonomy" id="1903694"/>
    <lineage>
        <taxon>Bacteria</taxon>
        <taxon>Pseudomonadati</taxon>
        <taxon>Pseudomonadota</taxon>
        <taxon>Gammaproteobacteria</taxon>
        <taxon>Aeromonadales</taxon>
        <taxon>Aeromonadaceae</taxon>
        <taxon>Oceanisphaera</taxon>
    </lineage>
</organism>